<dbReference type="FunFam" id="3.40.140.10:FF:000008">
    <property type="entry name" value="Cytidine deaminase"/>
    <property type="match status" value="1"/>
</dbReference>
<comment type="catalytic activity">
    <reaction evidence="10 14">
        <text>2'-deoxycytidine + H2O + H(+) = 2'-deoxyuridine + NH4(+)</text>
        <dbReference type="Rhea" id="RHEA:13433"/>
        <dbReference type="ChEBI" id="CHEBI:15377"/>
        <dbReference type="ChEBI" id="CHEBI:15378"/>
        <dbReference type="ChEBI" id="CHEBI:15698"/>
        <dbReference type="ChEBI" id="CHEBI:16450"/>
        <dbReference type="ChEBI" id="CHEBI:28938"/>
        <dbReference type="EC" id="3.5.4.5"/>
    </reaction>
</comment>
<dbReference type="PROSITE" id="PS51747">
    <property type="entry name" value="CYT_DCMP_DEAMINASES_2"/>
    <property type="match status" value="1"/>
</dbReference>
<dbReference type="GeneID" id="41339097"/>
<keyword evidence="6 13" id="KW-0479">Metal-binding</keyword>
<dbReference type="InterPro" id="IPR016192">
    <property type="entry name" value="APOBEC/CMP_deaminase_Zn-bd"/>
</dbReference>
<dbReference type="Pfam" id="PF00383">
    <property type="entry name" value="dCMP_cyt_deam_1"/>
    <property type="match status" value="1"/>
</dbReference>
<dbReference type="PROSITE" id="PS00903">
    <property type="entry name" value="CYT_DCMP_DEAMINASES_1"/>
    <property type="match status" value="1"/>
</dbReference>
<comment type="caution">
    <text evidence="16">The sequence shown here is derived from an EMBL/GenBank/DDBJ whole genome shotgun (WGS) entry which is preliminary data.</text>
</comment>
<feature type="active site" description="Proton donor" evidence="12">
    <location>
        <position position="51"/>
    </location>
</feature>
<dbReference type="PANTHER" id="PTHR11644">
    <property type="entry name" value="CYTIDINE DEAMINASE"/>
    <property type="match status" value="1"/>
</dbReference>
<dbReference type="GO" id="GO:0005829">
    <property type="term" value="C:cytosol"/>
    <property type="evidence" value="ECO:0007669"/>
    <property type="project" value="TreeGrafter"/>
</dbReference>
<dbReference type="InterPro" id="IPR050202">
    <property type="entry name" value="Cyt/Deoxycyt_deaminase"/>
</dbReference>
<dbReference type="OMA" id="IEIYFMG"/>
<dbReference type="InterPro" id="IPR016193">
    <property type="entry name" value="Cytidine_deaminase-like"/>
</dbReference>
<evidence type="ECO:0000256" key="9">
    <source>
        <dbReference type="ARBA" id="ARBA00032005"/>
    </source>
</evidence>
<dbReference type="GO" id="GO:0042802">
    <property type="term" value="F:identical protein binding"/>
    <property type="evidence" value="ECO:0007669"/>
    <property type="project" value="UniProtKB-ARBA"/>
</dbReference>
<dbReference type="SUPFAM" id="SSF53927">
    <property type="entry name" value="Cytidine deaminase-like"/>
    <property type="match status" value="1"/>
</dbReference>
<dbReference type="InterPro" id="IPR006262">
    <property type="entry name" value="Cyt_deam_tetra"/>
</dbReference>
<comment type="similarity">
    <text evidence="3 14">Belongs to the cytidine and deoxycytidylate deaminase family.</text>
</comment>
<feature type="binding site" evidence="13">
    <location>
        <position position="87"/>
    </location>
    <ligand>
        <name>Zn(2+)</name>
        <dbReference type="ChEBI" id="CHEBI:29105"/>
        <note>catalytic</note>
    </ligand>
</feature>
<gene>
    <name evidence="16" type="primary">cdd</name>
    <name evidence="16" type="ORF">FNV44_00865</name>
</gene>
<evidence type="ECO:0000256" key="7">
    <source>
        <dbReference type="ARBA" id="ARBA00022801"/>
    </source>
</evidence>
<comment type="function">
    <text evidence="2 14">This enzyme scavenges exogenous and endogenous cytidine and 2'-deoxycytidine for UMP synthesis.</text>
</comment>
<comment type="catalytic activity">
    <reaction evidence="11 14">
        <text>cytidine + H2O + H(+) = uridine + NH4(+)</text>
        <dbReference type="Rhea" id="RHEA:16069"/>
        <dbReference type="ChEBI" id="CHEBI:15377"/>
        <dbReference type="ChEBI" id="CHEBI:15378"/>
        <dbReference type="ChEBI" id="CHEBI:16704"/>
        <dbReference type="ChEBI" id="CHEBI:17562"/>
        <dbReference type="ChEBI" id="CHEBI:28938"/>
        <dbReference type="EC" id="3.5.4.5"/>
    </reaction>
</comment>
<dbReference type="GO" id="GO:0055086">
    <property type="term" value="P:nucleobase-containing small molecule metabolic process"/>
    <property type="evidence" value="ECO:0007669"/>
    <property type="project" value="UniProtKB-ARBA"/>
</dbReference>
<evidence type="ECO:0000256" key="3">
    <source>
        <dbReference type="ARBA" id="ARBA00006576"/>
    </source>
</evidence>
<dbReference type="NCBIfam" id="NF004064">
    <property type="entry name" value="PRK05578.1"/>
    <property type="match status" value="1"/>
</dbReference>
<dbReference type="AlphaFoldDB" id="A0A553IHF0"/>
<keyword evidence="8 13" id="KW-0862">Zinc</keyword>
<evidence type="ECO:0000259" key="15">
    <source>
        <dbReference type="PROSITE" id="PS51747"/>
    </source>
</evidence>
<name>A0A553IHF0_ACHLA</name>
<evidence type="ECO:0000256" key="10">
    <source>
        <dbReference type="ARBA" id="ARBA00049252"/>
    </source>
</evidence>
<evidence type="ECO:0000256" key="8">
    <source>
        <dbReference type="ARBA" id="ARBA00022833"/>
    </source>
</evidence>
<dbReference type="GO" id="GO:0072527">
    <property type="term" value="P:pyrimidine-containing compound metabolic process"/>
    <property type="evidence" value="ECO:0007669"/>
    <property type="project" value="UniProtKB-ARBA"/>
</dbReference>
<proteinExistence type="inferred from homology"/>
<accession>A0A553IHF0</accession>
<dbReference type="Proteomes" id="UP000315938">
    <property type="component" value="Unassembled WGS sequence"/>
</dbReference>
<evidence type="ECO:0000256" key="6">
    <source>
        <dbReference type="ARBA" id="ARBA00022723"/>
    </source>
</evidence>
<protein>
    <recommendedName>
        <fullName evidence="5 14">Cytidine deaminase</fullName>
        <ecNumber evidence="4 14">3.5.4.5</ecNumber>
    </recommendedName>
    <alternativeName>
        <fullName evidence="9 14">Cytidine aminohydrolase</fullName>
    </alternativeName>
</protein>
<feature type="domain" description="CMP/dCMP-type deaminase" evidence="15">
    <location>
        <begin position="1"/>
        <end position="126"/>
    </location>
</feature>
<evidence type="ECO:0000256" key="4">
    <source>
        <dbReference type="ARBA" id="ARBA00012783"/>
    </source>
</evidence>
<dbReference type="RefSeq" id="WP_012242890.1">
    <property type="nucleotide sequence ID" value="NZ_JACAOE010000001.1"/>
</dbReference>
<organism evidence="16 17">
    <name type="scientific">Acholeplasma laidlawii</name>
    <dbReference type="NCBI Taxonomy" id="2148"/>
    <lineage>
        <taxon>Bacteria</taxon>
        <taxon>Bacillati</taxon>
        <taxon>Mycoplasmatota</taxon>
        <taxon>Mollicutes</taxon>
        <taxon>Acholeplasmatales</taxon>
        <taxon>Acholeplasmataceae</taxon>
        <taxon>Acholeplasma</taxon>
    </lineage>
</organism>
<keyword evidence="7 14" id="KW-0378">Hydrolase</keyword>
<reference evidence="16 17" key="1">
    <citation type="submission" date="2019-07" db="EMBL/GenBank/DDBJ databases">
        <title>Genome sequence of Acholeplasma laidlawii strain with increased resistance to erythromycin.</title>
        <authorList>
            <person name="Medvedeva E.S."/>
            <person name="Baranova N.B."/>
            <person name="Siniagina M.N."/>
            <person name="Mouzykantov A."/>
            <person name="Chernova O.A."/>
            <person name="Chernov V.M."/>
        </authorList>
    </citation>
    <scope>NUCLEOTIDE SEQUENCE [LARGE SCALE GENOMIC DNA]</scope>
    <source>
        <strain evidence="16 17">PG8REry</strain>
    </source>
</reference>
<comment type="cofactor">
    <cofactor evidence="1 13 14">
        <name>Zn(2+)</name>
        <dbReference type="ChEBI" id="CHEBI:29105"/>
    </cofactor>
</comment>
<dbReference type="EMBL" id="VKID01000001">
    <property type="protein sequence ID" value="TRX99624.1"/>
    <property type="molecule type" value="Genomic_DNA"/>
</dbReference>
<dbReference type="Gene3D" id="3.40.140.10">
    <property type="entry name" value="Cytidine Deaminase, domain 2"/>
    <property type="match status" value="1"/>
</dbReference>
<evidence type="ECO:0000256" key="14">
    <source>
        <dbReference type="RuleBase" id="RU364006"/>
    </source>
</evidence>
<evidence type="ECO:0000256" key="13">
    <source>
        <dbReference type="PIRSR" id="PIRSR606262-3"/>
    </source>
</evidence>
<feature type="binding site" evidence="13">
    <location>
        <position position="84"/>
    </location>
    <ligand>
        <name>Zn(2+)</name>
        <dbReference type="ChEBI" id="CHEBI:29105"/>
        <note>catalytic</note>
    </ligand>
</feature>
<evidence type="ECO:0000256" key="1">
    <source>
        <dbReference type="ARBA" id="ARBA00001947"/>
    </source>
</evidence>
<evidence type="ECO:0000256" key="11">
    <source>
        <dbReference type="ARBA" id="ARBA00049558"/>
    </source>
</evidence>
<dbReference type="PANTHER" id="PTHR11644:SF2">
    <property type="entry name" value="CYTIDINE DEAMINASE"/>
    <property type="match status" value="1"/>
</dbReference>
<dbReference type="CDD" id="cd01283">
    <property type="entry name" value="cytidine_deaminase"/>
    <property type="match status" value="1"/>
</dbReference>
<dbReference type="GO" id="GO:0004126">
    <property type="term" value="F:cytidine deaminase activity"/>
    <property type="evidence" value="ECO:0007669"/>
    <property type="project" value="UniProtKB-UniRule"/>
</dbReference>
<sequence>MNLEAAKQARLKAYVPYSRFKVGAAIVLNDGTIIHGANIENSSFGLTSCAERNALFSLISQGYDPKEIKEITIIGGSKGPISPCGACRQVMSELIPKNTKIYLANLEDEIYETSVNELLPFGFDLDKDRV</sequence>
<dbReference type="InterPro" id="IPR002125">
    <property type="entry name" value="CMP_dCMP_dom"/>
</dbReference>
<evidence type="ECO:0000313" key="17">
    <source>
        <dbReference type="Proteomes" id="UP000315938"/>
    </source>
</evidence>
<evidence type="ECO:0000256" key="12">
    <source>
        <dbReference type="PIRSR" id="PIRSR606262-1"/>
    </source>
</evidence>
<evidence type="ECO:0000256" key="5">
    <source>
        <dbReference type="ARBA" id="ARBA00018266"/>
    </source>
</evidence>
<dbReference type="EC" id="3.5.4.5" evidence="4 14"/>
<feature type="binding site" evidence="13">
    <location>
        <position position="49"/>
    </location>
    <ligand>
        <name>Zn(2+)</name>
        <dbReference type="ChEBI" id="CHEBI:29105"/>
        <note>catalytic</note>
    </ligand>
</feature>
<evidence type="ECO:0000256" key="2">
    <source>
        <dbReference type="ARBA" id="ARBA00003949"/>
    </source>
</evidence>
<evidence type="ECO:0000313" key="16">
    <source>
        <dbReference type="EMBL" id="TRX99624.1"/>
    </source>
</evidence>
<dbReference type="GO" id="GO:0008270">
    <property type="term" value="F:zinc ion binding"/>
    <property type="evidence" value="ECO:0007669"/>
    <property type="project" value="UniProtKB-UniRule"/>
</dbReference>
<dbReference type="NCBIfam" id="TIGR01354">
    <property type="entry name" value="cyt_deam_tetra"/>
    <property type="match status" value="1"/>
</dbReference>